<sequence>MLRAESRVICFGYRMAPVRRQTISLLHRTVRTLFRLLPAGGESCPQCSPAVSSKRPPRGPSDSHRDIRRGPSKSPPHHESRCGSRGLETAFCMSMRRRPLCVHFGKQHLRCFSTGAEGTDEGTEKVIDLDECIRRRLEDPSTFLEGSESEAMGLCSLWSLHKGKLREAGPKALFRWCAALRMFAGAGIRVEESELVSVCNEVLRGLPGGFAEGQNSKETETGRVGESLEALGHLLHAVCLSDRAVSCSDSLQDAVVSLVPFAVFDEPATPPLCPPSTAVGALLGMAVGQFGSREKLKGGVKTVKAVGALLGCCSARETGLQRCDLMLLKLAISLLGRQRPEILAELDGPARSFLECLVEPCTHRQRLPEAEFLSEETETEEASEEMPPGSSSSSSSFAEPPKFVSSFEKSVSDGLLKIEVPHEPSPFHVGIGAFSLRNPKLKALYVCERESDYYRNQPQNRRALTKWRYMLAGPSYARWHIFAMPQEKVWRRLSSDAERAAALQRSLQTEVLVTFS</sequence>
<feature type="compositionally biased region" description="Low complexity" evidence="1">
    <location>
        <begin position="385"/>
        <end position="399"/>
    </location>
</feature>
<protein>
    <submittedName>
        <fullName evidence="2">Uncharacterized protein</fullName>
    </submittedName>
</protein>
<feature type="compositionally biased region" description="Acidic residues" evidence="1">
    <location>
        <begin position="372"/>
        <end position="384"/>
    </location>
</feature>
<name>A0A0G4GQI4_9ALVE</name>
<reference evidence="2" key="1">
    <citation type="submission" date="2014-11" db="EMBL/GenBank/DDBJ databases">
        <authorList>
            <person name="Otto D Thomas"/>
            <person name="Naeem Raeece"/>
        </authorList>
    </citation>
    <scope>NUCLEOTIDE SEQUENCE</scope>
</reference>
<organism evidence="2">
    <name type="scientific">Chromera velia CCMP2878</name>
    <dbReference type="NCBI Taxonomy" id="1169474"/>
    <lineage>
        <taxon>Eukaryota</taxon>
        <taxon>Sar</taxon>
        <taxon>Alveolata</taxon>
        <taxon>Colpodellida</taxon>
        <taxon>Chromeraceae</taxon>
        <taxon>Chromera</taxon>
    </lineage>
</organism>
<dbReference type="EMBL" id="CDMZ01001442">
    <property type="protein sequence ID" value="CEM32702.1"/>
    <property type="molecule type" value="Genomic_DNA"/>
</dbReference>
<feature type="region of interest" description="Disordered" evidence="1">
    <location>
        <begin position="42"/>
        <end position="83"/>
    </location>
</feature>
<feature type="region of interest" description="Disordered" evidence="1">
    <location>
        <begin position="368"/>
        <end position="399"/>
    </location>
</feature>
<accession>A0A0G4GQI4</accession>
<evidence type="ECO:0000256" key="1">
    <source>
        <dbReference type="SAM" id="MobiDB-lite"/>
    </source>
</evidence>
<evidence type="ECO:0000313" key="2">
    <source>
        <dbReference type="EMBL" id="CEM32702.1"/>
    </source>
</evidence>
<dbReference type="AlphaFoldDB" id="A0A0G4GQI4"/>
<gene>
    <name evidence="2" type="ORF">Cvel_22924</name>
</gene>
<proteinExistence type="predicted"/>
<dbReference type="VEuPathDB" id="CryptoDB:Cvel_22924"/>